<keyword evidence="4" id="KW-1185">Reference proteome</keyword>
<keyword evidence="2" id="KW-0732">Signal</keyword>
<feature type="compositionally biased region" description="Polar residues" evidence="1">
    <location>
        <begin position="27"/>
        <end position="36"/>
    </location>
</feature>
<evidence type="ECO:0000256" key="2">
    <source>
        <dbReference type="SAM" id="SignalP"/>
    </source>
</evidence>
<dbReference type="EMBL" id="JAVHNS010000006">
    <property type="protein sequence ID" value="KAK6352373.1"/>
    <property type="molecule type" value="Genomic_DNA"/>
</dbReference>
<dbReference type="Proteomes" id="UP001373714">
    <property type="component" value="Unassembled WGS sequence"/>
</dbReference>
<evidence type="ECO:0000256" key="1">
    <source>
        <dbReference type="SAM" id="MobiDB-lite"/>
    </source>
</evidence>
<sequence>MHRTVLLTIGTVAALLNLAYALPQTRRPSSTVTAGVSSPTPTPGNSSPPTKEVIHDVINNVLCTDPLTGTSTTYESHNIDIDDVGSVSKHKLAKRGNCFANTREGYLDYYDDPPSLDQMIRPARDRSTAGTHYNAYRPHDDPPVMSGVNSVQNAGYVQSPDENLIAEPSVEQSIEINMVEEGGLQDGRDGFDIQMDEFDGDGLEPGALDFERGIVGVRGGVGGGRNGEFGVHANTQRRRPLLDINAIIQNSMLYPNRNPGS</sequence>
<feature type="compositionally biased region" description="Low complexity" evidence="1">
    <location>
        <begin position="37"/>
        <end position="49"/>
    </location>
</feature>
<feature type="signal peptide" evidence="2">
    <location>
        <begin position="1"/>
        <end position="21"/>
    </location>
</feature>
<comment type="caution">
    <text evidence="3">The sequence shown here is derived from an EMBL/GenBank/DDBJ whole genome shotgun (WGS) entry which is preliminary data.</text>
</comment>
<gene>
    <name evidence="3" type="ORF">TWF730_009200</name>
</gene>
<proteinExistence type="predicted"/>
<organism evidence="3 4">
    <name type="scientific">Orbilia blumenaviensis</name>
    <dbReference type="NCBI Taxonomy" id="1796055"/>
    <lineage>
        <taxon>Eukaryota</taxon>
        <taxon>Fungi</taxon>
        <taxon>Dikarya</taxon>
        <taxon>Ascomycota</taxon>
        <taxon>Pezizomycotina</taxon>
        <taxon>Orbiliomycetes</taxon>
        <taxon>Orbiliales</taxon>
        <taxon>Orbiliaceae</taxon>
        <taxon>Orbilia</taxon>
    </lineage>
</organism>
<protein>
    <submittedName>
        <fullName evidence="3">Uncharacterized protein</fullName>
    </submittedName>
</protein>
<accession>A0AAV9UZ32</accession>
<name>A0AAV9UZ32_9PEZI</name>
<evidence type="ECO:0000313" key="4">
    <source>
        <dbReference type="Proteomes" id="UP001373714"/>
    </source>
</evidence>
<evidence type="ECO:0000313" key="3">
    <source>
        <dbReference type="EMBL" id="KAK6352373.1"/>
    </source>
</evidence>
<reference evidence="3 4" key="1">
    <citation type="submission" date="2019-10" db="EMBL/GenBank/DDBJ databases">
        <authorList>
            <person name="Palmer J.M."/>
        </authorList>
    </citation>
    <scope>NUCLEOTIDE SEQUENCE [LARGE SCALE GENOMIC DNA]</scope>
    <source>
        <strain evidence="3 4">TWF730</strain>
    </source>
</reference>
<feature type="region of interest" description="Disordered" evidence="1">
    <location>
        <begin position="27"/>
        <end position="49"/>
    </location>
</feature>
<feature type="chain" id="PRO_5043900408" evidence="2">
    <location>
        <begin position="22"/>
        <end position="261"/>
    </location>
</feature>
<dbReference type="AlphaFoldDB" id="A0AAV9UZ32"/>